<feature type="region of interest" description="Disordered" evidence="1">
    <location>
        <begin position="1"/>
        <end position="24"/>
    </location>
</feature>
<name>A0A4Y2PY41_ARAVE</name>
<evidence type="ECO:0000256" key="1">
    <source>
        <dbReference type="SAM" id="MobiDB-lite"/>
    </source>
</evidence>
<gene>
    <name evidence="2" type="ORF">AVEN_21817_1</name>
</gene>
<proteinExistence type="predicted"/>
<dbReference type="AlphaFoldDB" id="A0A4Y2PY41"/>
<evidence type="ECO:0000313" key="2">
    <source>
        <dbReference type="EMBL" id="GBN55026.1"/>
    </source>
</evidence>
<organism evidence="2 3">
    <name type="scientific">Araneus ventricosus</name>
    <name type="common">Orbweaver spider</name>
    <name type="synonym">Epeira ventricosa</name>
    <dbReference type="NCBI Taxonomy" id="182803"/>
    <lineage>
        <taxon>Eukaryota</taxon>
        <taxon>Metazoa</taxon>
        <taxon>Ecdysozoa</taxon>
        <taxon>Arthropoda</taxon>
        <taxon>Chelicerata</taxon>
        <taxon>Arachnida</taxon>
        <taxon>Araneae</taxon>
        <taxon>Araneomorphae</taxon>
        <taxon>Entelegynae</taxon>
        <taxon>Araneoidea</taxon>
        <taxon>Araneidae</taxon>
        <taxon>Araneus</taxon>
    </lineage>
</organism>
<accession>A0A4Y2PY41</accession>
<evidence type="ECO:0000313" key="3">
    <source>
        <dbReference type="Proteomes" id="UP000499080"/>
    </source>
</evidence>
<keyword evidence="3" id="KW-1185">Reference proteome</keyword>
<comment type="caution">
    <text evidence="2">The sequence shown here is derived from an EMBL/GenBank/DDBJ whole genome shotgun (WGS) entry which is preliminary data.</text>
</comment>
<reference evidence="2 3" key="1">
    <citation type="journal article" date="2019" name="Sci. Rep.">
        <title>Orb-weaving spider Araneus ventricosus genome elucidates the spidroin gene catalogue.</title>
        <authorList>
            <person name="Kono N."/>
            <person name="Nakamura H."/>
            <person name="Ohtoshi R."/>
            <person name="Moran D.A.P."/>
            <person name="Shinohara A."/>
            <person name="Yoshida Y."/>
            <person name="Fujiwara M."/>
            <person name="Mori M."/>
            <person name="Tomita M."/>
            <person name="Arakawa K."/>
        </authorList>
    </citation>
    <scope>NUCLEOTIDE SEQUENCE [LARGE SCALE GENOMIC DNA]</scope>
</reference>
<dbReference type="Proteomes" id="UP000499080">
    <property type="component" value="Unassembled WGS sequence"/>
</dbReference>
<sequence>MDREDPTARKRREREGKEEKRETARERFARWRVRKRQESLNRMPAADNEYHRRRREGEIQEERQKRLAFLSEYRERIHLQQSQDIINQSIYFCESQVETQHCY</sequence>
<dbReference type="EMBL" id="BGPR01012205">
    <property type="protein sequence ID" value="GBN55026.1"/>
    <property type="molecule type" value="Genomic_DNA"/>
</dbReference>
<protein>
    <submittedName>
        <fullName evidence="2">Uncharacterized protein</fullName>
    </submittedName>
</protein>